<dbReference type="Proteomes" id="UP000499080">
    <property type="component" value="Unassembled WGS sequence"/>
</dbReference>
<evidence type="ECO:0000313" key="2">
    <source>
        <dbReference type="Proteomes" id="UP000499080"/>
    </source>
</evidence>
<gene>
    <name evidence="1" type="ORF">AVEN_207662_1</name>
</gene>
<keyword evidence="2" id="KW-1185">Reference proteome</keyword>
<dbReference type="AlphaFoldDB" id="A0A4Y2KTP5"/>
<sequence>MDFLSGIPYKWRFSKAGHSKERKAKPFVPTTGLYSTHFSRQIRQIIHGCSKVCFETRFKVAEFLSRFPPPPYGEFRVSFLGIDVGRSFVLQLPSHRGPKLESTDGVLYFEFFEIPPLPIHLPRIS</sequence>
<proteinExistence type="predicted"/>
<organism evidence="1 2">
    <name type="scientific">Araneus ventricosus</name>
    <name type="common">Orbweaver spider</name>
    <name type="synonym">Epeira ventricosa</name>
    <dbReference type="NCBI Taxonomy" id="182803"/>
    <lineage>
        <taxon>Eukaryota</taxon>
        <taxon>Metazoa</taxon>
        <taxon>Ecdysozoa</taxon>
        <taxon>Arthropoda</taxon>
        <taxon>Chelicerata</taxon>
        <taxon>Arachnida</taxon>
        <taxon>Araneae</taxon>
        <taxon>Araneomorphae</taxon>
        <taxon>Entelegynae</taxon>
        <taxon>Araneoidea</taxon>
        <taxon>Araneidae</taxon>
        <taxon>Araneus</taxon>
    </lineage>
</organism>
<dbReference type="EMBL" id="BGPR01004994">
    <property type="protein sequence ID" value="GBN05715.1"/>
    <property type="molecule type" value="Genomic_DNA"/>
</dbReference>
<evidence type="ECO:0000313" key="1">
    <source>
        <dbReference type="EMBL" id="GBN05715.1"/>
    </source>
</evidence>
<protein>
    <submittedName>
        <fullName evidence="1">Uncharacterized protein</fullName>
    </submittedName>
</protein>
<comment type="caution">
    <text evidence="1">The sequence shown here is derived from an EMBL/GenBank/DDBJ whole genome shotgun (WGS) entry which is preliminary data.</text>
</comment>
<reference evidence="1 2" key="1">
    <citation type="journal article" date="2019" name="Sci. Rep.">
        <title>Orb-weaving spider Araneus ventricosus genome elucidates the spidroin gene catalogue.</title>
        <authorList>
            <person name="Kono N."/>
            <person name="Nakamura H."/>
            <person name="Ohtoshi R."/>
            <person name="Moran D.A.P."/>
            <person name="Shinohara A."/>
            <person name="Yoshida Y."/>
            <person name="Fujiwara M."/>
            <person name="Mori M."/>
            <person name="Tomita M."/>
            <person name="Arakawa K."/>
        </authorList>
    </citation>
    <scope>NUCLEOTIDE SEQUENCE [LARGE SCALE GENOMIC DNA]</scope>
</reference>
<accession>A0A4Y2KTP5</accession>
<name>A0A4Y2KTP5_ARAVE</name>